<keyword evidence="2" id="KW-0812">Transmembrane</keyword>
<reference evidence="4 5" key="1">
    <citation type="submission" date="2019-09" db="EMBL/GenBank/DDBJ databases">
        <title>Gimesia benthica sp. nov., a novel bacterium isolated from deep-sea water of the Northwest Indian Ocean.</title>
        <authorList>
            <person name="Dai X."/>
        </authorList>
    </citation>
    <scope>NUCLEOTIDE SEQUENCE [LARGE SCALE GENOMIC DNA]</scope>
    <source>
        <strain evidence="4 5">E7</strain>
    </source>
</reference>
<proteinExistence type="predicted"/>
<dbReference type="AlphaFoldDB" id="A0A6I6A5R2"/>
<gene>
    <name evidence="4" type="ORF">F1728_00610</name>
</gene>
<feature type="transmembrane region" description="Helical" evidence="2">
    <location>
        <begin position="21"/>
        <end position="43"/>
    </location>
</feature>
<organism evidence="4 5">
    <name type="scientific">Gimesia benthica</name>
    <dbReference type="NCBI Taxonomy" id="2608982"/>
    <lineage>
        <taxon>Bacteria</taxon>
        <taxon>Pseudomonadati</taxon>
        <taxon>Planctomycetota</taxon>
        <taxon>Planctomycetia</taxon>
        <taxon>Planctomycetales</taxon>
        <taxon>Planctomycetaceae</taxon>
        <taxon>Gimesia</taxon>
    </lineage>
</organism>
<keyword evidence="2" id="KW-1133">Transmembrane helix</keyword>
<evidence type="ECO:0000259" key="3">
    <source>
        <dbReference type="Pfam" id="PF07811"/>
    </source>
</evidence>
<feature type="region of interest" description="Disordered" evidence="1">
    <location>
        <begin position="112"/>
        <end position="135"/>
    </location>
</feature>
<dbReference type="RefSeq" id="WP_155362456.1">
    <property type="nucleotide sequence ID" value="NZ_CP043930.1"/>
</dbReference>
<accession>A0A6I6A5R2</accession>
<evidence type="ECO:0000313" key="5">
    <source>
        <dbReference type="Proteomes" id="UP000427281"/>
    </source>
</evidence>
<evidence type="ECO:0000256" key="1">
    <source>
        <dbReference type="SAM" id="MobiDB-lite"/>
    </source>
</evidence>
<dbReference type="Proteomes" id="UP000427281">
    <property type="component" value="Chromosome"/>
</dbReference>
<dbReference type="KEGG" id="gim:F1728_00610"/>
<keyword evidence="5" id="KW-1185">Reference proteome</keyword>
<sequence length="191" mass="20657">MRTNYIRKTKSNRLDSDRRGVAAVEFAVIAPVFLALVLGMVAVRRAVHTTTVMEAALSQAGRLASMDADLDLPSGTSLNDKIILDVRNFLRASGIENDESNLTITITHADDADGNALDPMPNPPSSGDTFDLSDPDNRNRLFRIGIEIPEGAMNSKLTDIMNLEGSMAKPMTGDAVWDLILNNGTTKIVSE</sequence>
<name>A0A6I6A5R2_9PLAN</name>
<dbReference type="InterPro" id="IPR012495">
    <property type="entry name" value="TadE-like_dom"/>
</dbReference>
<evidence type="ECO:0000313" key="4">
    <source>
        <dbReference type="EMBL" id="QGQ21288.1"/>
    </source>
</evidence>
<keyword evidence="2" id="KW-0472">Membrane</keyword>
<feature type="domain" description="TadE-like" evidence="3">
    <location>
        <begin position="20"/>
        <end position="62"/>
    </location>
</feature>
<protein>
    <submittedName>
        <fullName evidence="4">Pilus assembly protein</fullName>
    </submittedName>
</protein>
<dbReference type="Pfam" id="PF07811">
    <property type="entry name" value="TadE"/>
    <property type="match status" value="1"/>
</dbReference>
<dbReference type="EMBL" id="CP043930">
    <property type="protein sequence ID" value="QGQ21288.1"/>
    <property type="molecule type" value="Genomic_DNA"/>
</dbReference>
<evidence type="ECO:0000256" key="2">
    <source>
        <dbReference type="SAM" id="Phobius"/>
    </source>
</evidence>